<proteinExistence type="predicted"/>
<dbReference type="RefSeq" id="WP_155983939.1">
    <property type="nucleotide sequence ID" value="NZ_CP045298.1"/>
</dbReference>
<organism evidence="1 2">
    <name type="scientific">Paenibacillus brasilensis</name>
    <dbReference type="NCBI Taxonomy" id="128574"/>
    <lineage>
        <taxon>Bacteria</taxon>
        <taxon>Bacillati</taxon>
        <taxon>Bacillota</taxon>
        <taxon>Bacilli</taxon>
        <taxon>Bacillales</taxon>
        <taxon>Paenibacillaceae</taxon>
        <taxon>Paenibacillus</taxon>
    </lineage>
</organism>
<dbReference type="EMBL" id="JAUSWA010000002">
    <property type="protein sequence ID" value="MDQ0492462.1"/>
    <property type="molecule type" value="Genomic_DNA"/>
</dbReference>
<comment type="caution">
    <text evidence="1">The sequence shown here is derived from an EMBL/GenBank/DDBJ whole genome shotgun (WGS) entry which is preliminary data.</text>
</comment>
<sequence>MLHTECLKPTDPPFLEGAEGELWHFIMKAFLTADHAVGDAFFALDIDGITRWRGLIK</sequence>
<protein>
    <submittedName>
        <fullName evidence="1">Uncharacterized protein</fullName>
    </submittedName>
</protein>
<accession>A0ABU0KWY7</accession>
<keyword evidence="2" id="KW-1185">Reference proteome</keyword>
<reference evidence="1 2" key="1">
    <citation type="submission" date="2023-07" db="EMBL/GenBank/DDBJ databases">
        <title>Genomic Encyclopedia of Type Strains, Phase IV (KMG-IV): sequencing the most valuable type-strain genomes for metagenomic binning, comparative biology and taxonomic classification.</title>
        <authorList>
            <person name="Goeker M."/>
        </authorList>
    </citation>
    <scope>NUCLEOTIDE SEQUENCE [LARGE SCALE GENOMIC DNA]</scope>
    <source>
        <strain evidence="1 2">DSM 14914</strain>
    </source>
</reference>
<name>A0ABU0KWY7_9BACL</name>
<evidence type="ECO:0000313" key="1">
    <source>
        <dbReference type="EMBL" id="MDQ0492462.1"/>
    </source>
</evidence>
<evidence type="ECO:0000313" key="2">
    <source>
        <dbReference type="Proteomes" id="UP001242811"/>
    </source>
</evidence>
<dbReference type="Proteomes" id="UP001242811">
    <property type="component" value="Unassembled WGS sequence"/>
</dbReference>
<gene>
    <name evidence="1" type="ORF">QOZ95_000609</name>
</gene>